<dbReference type="Pfam" id="PF00642">
    <property type="entry name" value="zf-CCCH"/>
    <property type="match status" value="1"/>
</dbReference>
<dbReference type="GO" id="GO:0005737">
    <property type="term" value="C:cytoplasm"/>
    <property type="evidence" value="ECO:0007669"/>
    <property type="project" value="UniProtKB-SubCell"/>
</dbReference>
<keyword evidence="6 10" id="KW-0863">Zinc-finger</keyword>
<dbReference type="FunFam" id="3.30.1370.210:FF:000004">
    <property type="entry name" value="Muscleblind like splicing regulator 1"/>
    <property type="match status" value="1"/>
</dbReference>
<gene>
    <name evidence="12" type="ORF">G4P62_009112</name>
</gene>
<organism evidence="12 13">
    <name type="scientific">Nothobranchius furzeri</name>
    <name type="common">Turquoise killifish</name>
    <dbReference type="NCBI Taxonomy" id="105023"/>
    <lineage>
        <taxon>Eukaryota</taxon>
        <taxon>Metazoa</taxon>
        <taxon>Chordata</taxon>
        <taxon>Craniata</taxon>
        <taxon>Vertebrata</taxon>
        <taxon>Euteleostomi</taxon>
        <taxon>Actinopterygii</taxon>
        <taxon>Neopterygii</taxon>
        <taxon>Teleostei</taxon>
        <taxon>Neoteleostei</taxon>
        <taxon>Acanthomorphata</taxon>
        <taxon>Ovalentaria</taxon>
        <taxon>Atherinomorphae</taxon>
        <taxon>Cyprinodontiformes</taxon>
        <taxon>Nothobranchiidae</taxon>
        <taxon>Nothobranchius</taxon>
    </lineage>
</organism>
<dbReference type="InterPro" id="IPR041367">
    <property type="entry name" value="Znf-CCCH_4"/>
</dbReference>
<feature type="zinc finger region" description="C3H1-type" evidence="10">
    <location>
        <begin position="184"/>
        <end position="212"/>
    </location>
</feature>
<dbReference type="Gene3D" id="3.30.1370.210">
    <property type="match status" value="2"/>
</dbReference>
<dbReference type="InterPro" id="IPR000571">
    <property type="entry name" value="Znf_CCCH"/>
</dbReference>
<comment type="similarity">
    <text evidence="9">Belongs to the muscleblind family.</text>
</comment>
<dbReference type="GO" id="GO:0005654">
    <property type="term" value="C:nucleoplasm"/>
    <property type="evidence" value="ECO:0007669"/>
    <property type="project" value="TreeGrafter"/>
</dbReference>
<evidence type="ECO:0000256" key="6">
    <source>
        <dbReference type="ARBA" id="ARBA00022771"/>
    </source>
</evidence>
<dbReference type="Pfam" id="PF18044">
    <property type="entry name" value="zf-CCCH_4"/>
    <property type="match status" value="1"/>
</dbReference>
<keyword evidence="8" id="KW-0539">Nucleus</keyword>
<dbReference type="InterPro" id="IPR054429">
    <property type="entry name" value="Znf-CCCH_Muscleblind-like"/>
</dbReference>
<evidence type="ECO:0000313" key="13">
    <source>
        <dbReference type="Proteomes" id="UP000822369"/>
    </source>
</evidence>
<evidence type="ECO:0000256" key="5">
    <source>
        <dbReference type="ARBA" id="ARBA00022737"/>
    </source>
</evidence>
<evidence type="ECO:0000256" key="4">
    <source>
        <dbReference type="ARBA" id="ARBA00022723"/>
    </source>
</evidence>
<evidence type="ECO:0000256" key="10">
    <source>
        <dbReference type="PROSITE-ProRule" id="PRU00723"/>
    </source>
</evidence>
<evidence type="ECO:0000256" key="2">
    <source>
        <dbReference type="ARBA" id="ARBA00004496"/>
    </source>
</evidence>
<feature type="domain" description="C3H1-type" evidence="11">
    <location>
        <begin position="220"/>
        <end position="246"/>
    </location>
</feature>
<evidence type="ECO:0000256" key="3">
    <source>
        <dbReference type="ARBA" id="ARBA00022490"/>
    </source>
</evidence>
<dbReference type="PANTHER" id="PTHR12675:SF7">
    <property type="entry name" value="MUSCLEBLIND-LIKE PROTEIN 1"/>
    <property type="match status" value="1"/>
</dbReference>
<feature type="zinc finger region" description="C3H1-type" evidence="10">
    <location>
        <begin position="220"/>
        <end position="246"/>
    </location>
</feature>
<dbReference type="FunFam" id="3.30.1370.210:FF:000002">
    <property type="entry name" value="Muscleblind-like 1 isoform 2"/>
    <property type="match status" value="1"/>
</dbReference>
<comment type="caution">
    <text evidence="12">The sequence shown here is derived from an EMBL/GenBank/DDBJ whole genome shotgun (WGS) entry which is preliminary data.</text>
</comment>
<evidence type="ECO:0000256" key="8">
    <source>
        <dbReference type="ARBA" id="ARBA00023242"/>
    </source>
</evidence>
<feature type="domain" description="C3H1-type" evidence="11">
    <location>
        <begin position="13"/>
        <end position="41"/>
    </location>
</feature>
<dbReference type="Pfam" id="PF22628">
    <property type="entry name" value="zf-CCCH_10"/>
    <property type="match status" value="2"/>
</dbReference>
<evidence type="ECO:0000256" key="7">
    <source>
        <dbReference type="ARBA" id="ARBA00022833"/>
    </source>
</evidence>
<keyword evidence="4 10" id="KW-0479">Metal-binding</keyword>
<keyword evidence="7 10" id="KW-0862">Zinc</keyword>
<reference evidence="12" key="1">
    <citation type="submission" date="2020-03" db="EMBL/GenBank/DDBJ databases">
        <title>Intra-Species Differences in Population Size shape Life History and Genome Evolution.</title>
        <authorList>
            <person name="Willemsen D."/>
            <person name="Cui R."/>
            <person name="Valenzano D.R."/>
        </authorList>
    </citation>
    <scope>NUCLEOTIDE SEQUENCE</scope>
    <source>
        <strain evidence="12">GRZ</strain>
        <tissue evidence="12">Whole</tissue>
    </source>
</reference>
<evidence type="ECO:0000256" key="9">
    <source>
        <dbReference type="ARBA" id="ARBA00038226"/>
    </source>
</evidence>
<dbReference type="AlphaFoldDB" id="A0A9D3BXB9"/>
<protein>
    <submittedName>
        <fullName evidence="12">Transcript variant X8</fullName>
    </submittedName>
</protein>
<dbReference type="SMART" id="SM00356">
    <property type="entry name" value="ZnF_C3H1"/>
    <property type="match status" value="4"/>
</dbReference>
<keyword evidence="5" id="KW-0677">Repeat</keyword>
<dbReference type="PANTHER" id="PTHR12675">
    <property type="entry name" value="MUSCLEBLIND-LIKE PROTEIN"/>
    <property type="match status" value="1"/>
</dbReference>
<accession>A0A9D3BXB9</accession>
<comment type="subcellular location">
    <subcellularLocation>
        <location evidence="2">Cytoplasm</location>
    </subcellularLocation>
    <subcellularLocation>
        <location evidence="1">Nucleus</location>
    </subcellularLocation>
</comment>
<feature type="zinc finger region" description="C3H1-type" evidence="10">
    <location>
        <begin position="47"/>
        <end position="73"/>
    </location>
</feature>
<name>A0A9D3BXB9_NOTFU</name>
<dbReference type="GO" id="GO:0008270">
    <property type="term" value="F:zinc ion binding"/>
    <property type="evidence" value="ECO:0007669"/>
    <property type="project" value="UniProtKB-KW"/>
</dbReference>
<dbReference type="GO" id="GO:0003723">
    <property type="term" value="F:RNA binding"/>
    <property type="evidence" value="ECO:0007669"/>
    <property type="project" value="TreeGrafter"/>
</dbReference>
<keyword evidence="3" id="KW-0963">Cytoplasm</keyword>
<dbReference type="GO" id="GO:0043484">
    <property type="term" value="P:regulation of RNA splicing"/>
    <property type="evidence" value="ECO:0007669"/>
    <property type="project" value="TreeGrafter"/>
</dbReference>
<sequence length="397" mass="42832">MAINIAHIRDTKWLTLEVCREFQRGTCSRSDQECKFAHPAKSCQVDNGRVIACFDSLKGRCSRENCKYLHPPPHLKTQLEINGRNNLIQQKNMAMLAQQMQLANAMMPGTQLPPMPIFPVTPGLATNASAAAAAAAAAFNPYLSPMSPSLMPPEILPSTTVLMASSPTVSQVPNAAAAQKLLRTDRLEVCREYQRGNCARGEGECRFAHPADSTMIDTNDNTVTVCMDFIKGRCSREKCKYFHPPAHLQAKIKATQHQVNQATAAAAMTQSAVKSLKRPLDATFDLGITPSVMAPLPKRAALEKANGATAVFNTGMLQYQQALASMQFQQQPAFFPSGSILCMTPAASVVPMMHGGTPATVSAATTSATSVPFATASTNQIPIISADHLSHKYLTQM</sequence>
<evidence type="ECO:0000313" key="12">
    <source>
        <dbReference type="EMBL" id="KAF7222654.1"/>
    </source>
</evidence>
<dbReference type="Proteomes" id="UP000822369">
    <property type="component" value="Chromosome 5"/>
</dbReference>
<dbReference type="EMBL" id="JAAVVJ010000005">
    <property type="protein sequence ID" value="KAF7222654.1"/>
    <property type="molecule type" value="Genomic_DNA"/>
</dbReference>
<evidence type="ECO:0000256" key="1">
    <source>
        <dbReference type="ARBA" id="ARBA00004123"/>
    </source>
</evidence>
<dbReference type="OrthoDB" id="6285980at2759"/>
<feature type="zinc finger region" description="C3H1-type" evidence="10">
    <location>
        <begin position="13"/>
        <end position="41"/>
    </location>
</feature>
<proteinExistence type="inferred from homology"/>
<dbReference type="PROSITE" id="PS50103">
    <property type="entry name" value="ZF_C3H1"/>
    <property type="match status" value="4"/>
</dbReference>
<feature type="domain" description="C3H1-type" evidence="11">
    <location>
        <begin position="47"/>
        <end position="73"/>
    </location>
</feature>
<feature type="domain" description="C3H1-type" evidence="11">
    <location>
        <begin position="184"/>
        <end position="212"/>
    </location>
</feature>
<evidence type="ECO:0000259" key="11">
    <source>
        <dbReference type="PROSITE" id="PS50103"/>
    </source>
</evidence>